<organism evidence="2 3">
    <name type="scientific">Pleurodeles waltl</name>
    <name type="common">Iberian ribbed newt</name>
    <dbReference type="NCBI Taxonomy" id="8319"/>
    <lineage>
        <taxon>Eukaryota</taxon>
        <taxon>Metazoa</taxon>
        <taxon>Chordata</taxon>
        <taxon>Craniata</taxon>
        <taxon>Vertebrata</taxon>
        <taxon>Euteleostomi</taxon>
        <taxon>Amphibia</taxon>
        <taxon>Batrachia</taxon>
        <taxon>Caudata</taxon>
        <taxon>Salamandroidea</taxon>
        <taxon>Salamandridae</taxon>
        <taxon>Pleurodelinae</taxon>
        <taxon>Pleurodeles</taxon>
    </lineage>
</organism>
<evidence type="ECO:0000313" key="2">
    <source>
        <dbReference type="EMBL" id="KAJ1185785.1"/>
    </source>
</evidence>
<feature type="compositionally biased region" description="Basic and acidic residues" evidence="1">
    <location>
        <begin position="1"/>
        <end position="18"/>
    </location>
</feature>
<dbReference type="EMBL" id="JANPWB010000005">
    <property type="protein sequence ID" value="KAJ1185785.1"/>
    <property type="molecule type" value="Genomic_DNA"/>
</dbReference>
<feature type="region of interest" description="Disordered" evidence="1">
    <location>
        <begin position="1"/>
        <end position="78"/>
    </location>
</feature>
<gene>
    <name evidence="2" type="ORF">NDU88_002572</name>
</gene>
<evidence type="ECO:0000313" key="3">
    <source>
        <dbReference type="Proteomes" id="UP001066276"/>
    </source>
</evidence>
<keyword evidence="3" id="KW-1185">Reference proteome</keyword>
<reference evidence="2" key="1">
    <citation type="journal article" date="2022" name="bioRxiv">
        <title>Sequencing and chromosome-scale assembly of the giantPleurodeles waltlgenome.</title>
        <authorList>
            <person name="Brown T."/>
            <person name="Elewa A."/>
            <person name="Iarovenko S."/>
            <person name="Subramanian E."/>
            <person name="Araus A.J."/>
            <person name="Petzold A."/>
            <person name="Susuki M."/>
            <person name="Suzuki K.-i.T."/>
            <person name="Hayashi T."/>
            <person name="Toyoda A."/>
            <person name="Oliveira C."/>
            <person name="Osipova E."/>
            <person name="Leigh N.D."/>
            <person name="Simon A."/>
            <person name="Yun M.H."/>
        </authorList>
    </citation>
    <scope>NUCLEOTIDE SEQUENCE</scope>
    <source>
        <strain evidence="2">20211129_DDA</strain>
        <tissue evidence="2">Liver</tissue>
    </source>
</reference>
<name>A0AAV7UA48_PLEWA</name>
<protein>
    <submittedName>
        <fullName evidence="2">Uncharacterized protein</fullName>
    </submittedName>
</protein>
<feature type="compositionally biased region" description="Basic and acidic residues" evidence="1">
    <location>
        <begin position="47"/>
        <end position="78"/>
    </location>
</feature>
<evidence type="ECO:0000256" key="1">
    <source>
        <dbReference type="SAM" id="MobiDB-lite"/>
    </source>
</evidence>
<proteinExistence type="predicted"/>
<dbReference type="AlphaFoldDB" id="A0AAV7UA48"/>
<dbReference type="Proteomes" id="UP001066276">
    <property type="component" value="Chromosome 3_1"/>
</dbReference>
<comment type="caution">
    <text evidence="2">The sequence shown here is derived from an EMBL/GenBank/DDBJ whole genome shotgun (WGS) entry which is preliminary data.</text>
</comment>
<sequence>MAEVEEEKRRAHEKDVRENAGGVCEEPKTQEAEAGASYNVGGADPADEWRAREEQKSRPKEAKEGDTFVRTGEDENQK</sequence>
<accession>A0AAV7UA48</accession>